<dbReference type="PROSITE" id="PS51257">
    <property type="entry name" value="PROKAR_LIPOPROTEIN"/>
    <property type="match status" value="1"/>
</dbReference>
<sequence length="278" mass="31522">MTKKTIYYSILFFFFFACTKKKITAPVWLDHTGMITMPTDTLFFSSPVKDKWKASLLSFVQPVQLEVIPGSEGFIVYLKERTGITEGPAHLVLQNEKTVFFFPIQLRNSSPGLITEKDYRSPKTVNPDSALHQHRMLYTTDQWRNLRPLHKSTQFFTENILELTSQTGTYTAQKNNPVTAFYVQAGSVQKIQLHASYQASDNSYTVVTELLKDVHDNTVANGTNVVFSYWNKTMVYKMESLTIDGKASVKIPALADGYFITATIGQYSSHTITVRKPS</sequence>
<dbReference type="RefSeq" id="WP_133475454.1">
    <property type="nucleotide sequence ID" value="NZ_SNWP01000013.1"/>
</dbReference>
<gene>
    <name evidence="1" type="ORF">BC659_2879</name>
</gene>
<comment type="caution">
    <text evidence="1">The sequence shown here is derived from an EMBL/GenBank/DDBJ whole genome shotgun (WGS) entry which is preliminary data.</text>
</comment>
<protein>
    <submittedName>
        <fullName evidence="1">Uncharacterized protein</fullName>
    </submittedName>
</protein>
<keyword evidence="2" id="KW-1185">Reference proteome</keyword>
<organism evidence="1 2">
    <name type="scientific">Sediminibacterium goheungense</name>
    <dbReference type="NCBI Taxonomy" id="1086393"/>
    <lineage>
        <taxon>Bacteria</taxon>
        <taxon>Pseudomonadati</taxon>
        <taxon>Bacteroidota</taxon>
        <taxon>Chitinophagia</taxon>
        <taxon>Chitinophagales</taxon>
        <taxon>Chitinophagaceae</taxon>
        <taxon>Sediminibacterium</taxon>
    </lineage>
</organism>
<dbReference type="EMBL" id="SNWP01000013">
    <property type="protein sequence ID" value="TDO25339.1"/>
    <property type="molecule type" value="Genomic_DNA"/>
</dbReference>
<dbReference type="OrthoDB" id="821901at2"/>
<evidence type="ECO:0000313" key="1">
    <source>
        <dbReference type="EMBL" id="TDO25339.1"/>
    </source>
</evidence>
<name>A0A4R6IS92_9BACT</name>
<dbReference type="Proteomes" id="UP000295741">
    <property type="component" value="Unassembled WGS sequence"/>
</dbReference>
<dbReference type="AlphaFoldDB" id="A0A4R6IS92"/>
<proteinExistence type="predicted"/>
<reference evidence="1 2" key="1">
    <citation type="submission" date="2019-03" db="EMBL/GenBank/DDBJ databases">
        <title>Genomic Encyclopedia of Archaeal and Bacterial Type Strains, Phase II (KMG-II): from individual species to whole genera.</title>
        <authorList>
            <person name="Goeker M."/>
        </authorList>
    </citation>
    <scope>NUCLEOTIDE SEQUENCE [LARGE SCALE GENOMIC DNA]</scope>
    <source>
        <strain evidence="1 2">DSM 28323</strain>
    </source>
</reference>
<accession>A0A4R6IS92</accession>
<evidence type="ECO:0000313" key="2">
    <source>
        <dbReference type="Proteomes" id="UP000295741"/>
    </source>
</evidence>